<dbReference type="AlphaFoldDB" id="A0A2W5TDC1"/>
<gene>
    <name evidence="1" type="ORF">DI536_12170</name>
</gene>
<name>A0A2W5TDC1_9BACT</name>
<dbReference type="InterPro" id="IPR011009">
    <property type="entry name" value="Kinase-like_dom_sf"/>
</dbReference>
<evidence type="ECO:0000313" key="2">
    <source>
        <dbReference type="Proteomes" id="UP000249061"/>
    </source>
</evidence>
<accession>A0A2W5TDC1</accession>
<protein>
    <recommendedName>
        <fullName evidence="3">Protein kinase domain-containing protein</fullName>
    </recommendedName>
</protein>
<reference evidence="1 2" key="1">
    <citation type="submission" date="2017-08" db="EMBL/GenBank/DDBJ databases">
        <title>Infants hospitalized years apart are colonized by the same room-sourced microbial strains.</title>
        <authorList>
            <person name="Brooks B."/>
            <person name="Olm M.R."/>
            <person name="Firek B.A."/>
            <person name="Baker R."/>
            <person name="Thomas B.C."/>
            <person name="Morowitz M.J."/>
            <person name="Banfield J.F."/>
        </authorList>
    </citation>
    <scope>NUCLEOTIDE SEQUENCE [LARGE SCALE GENOMIC DNA]</scope>
    <source>
        <strain evidence="1">S2_003_000_R2_14</strain>
    </source>
</reference>
<dbReference type="Proteomes" id="UP000249061">
    <property type="component" value="Unassembled WGS sequence"/>
</dbReference>
<dbReference type="Gene3D" id="1.10.510.10">
    <property type="entry name" value="Transferase(Phosphotransferase) domain 1"/>
    <property type="match status" value="1"/>
</dbReference>
<evidence type="ECO:0000313" key="1">
    <source>
        <dbReference type="EMBL" id="PZR13509.1"/>
    </source>
</evidence>
<evidence type="ECO:0008006" key="3">
    <source>
        <dbReference type="Google" id="ProtNLM"/>
    </source>
</evidence>
<proteinExistence type="predicted"/>
<organism evidence="1 2">
    <name type="scientific">Archangium gephyra</name>
    <dbReference type="NCBI Taxonomy" id="48"/>
    <lineage>
        <taxon>Bacteria</taxon>
        <taxon>Pseudomonadati</taxon>
        <taxon>Myxococcota</taxon>
        <taxon>Myxococcia</taxon>
        <taxon>Myxococcales</taxon>
        <taxon>Cystobacterineae</taxon>
        <taxon>Archangiaceae</taxon>
        <taxon>Archangium</taxon>
    </lineage>
</organism>
<dbReference type="SUPFAM" id="SSF56112">
    <property type="entry name" value="Protein kinase-like (PK-like)"/>
    <property type="match status" value="1"/>
</dbReference>
<dbReference type="EMBL" id="QFQP01000009">
    <property type="protein sequence ID" value="PZR13509.1"/>
    <property type="molecule type" value="Genomic_DNA"/>
</dbReference>
<comment type="caution">
    <text evidence="1">The sequence shown here is derived from an EMBL/GenBank/DDBJ whole genome shotgun (WGS) entry which is preliminary data.</text>
</comment>
<sequence length="580" mass="62838">MMNVVLAGKSVKVSDADLLGEGGEARVFRHGNSALKIFHAATDEKLQKLAQFPVGLPAEVISPLAPVSDARGRVIGYQMPLVAGAQDFSRLASRKSRPPLGAVTKLFATLHDVVRALHSLKVIVGDFNDGNALYVGTTPHLIDADSLQFGGFPCSVGHERFLDPRLYGVDLTRAPKFTEGSDWYAFSVLLFQSLLSVHPFGGTHTKLATMLRRAEARHSVMRSDVLLPRMATPSKVLPDDLLHWFHAVFEKDERQVFPERLLQLPWTKCACGTEHARSVCPECNALGPLVTRQVLRSRGRCTARTAFETSGRILVAAQQGGLRYLAEEHGTLRREDGTIISTTLSGSHLVAALAGSVTWLADADGRVEKWQGDRLVERAHTTTRNAWPSLAASTGATWRQEQSWLIEHNSGARVGQVLEGQTWLWAGDRLGFGFYRAGGLTVAFLLRVGKSGLKQVDGITWAGRIIDASTVFDARNALLTVVCDENGRDVVHRWLVDEHGTLIAQSHGGPRGNAAVLNGRVVVATDAGLVALRAAAGHLIEAMQFPDSQPFVSAGDELLPNSDGSLFVVGARDITQLTLS</sequence>